<dbReference type="CDD" id="cd17546">
    <property type="entry name" value="REC_hyHK_CKI1_RcsC-like"/>
    <property type="match status" value="1"/>
</dbReference>
<evidence type="ECO:0000313" key="7">
    <source>
        <dbReference type="Proteomes" id="UP000824248"/>
    </source>
</evidence>
<name>A0A9D1WNS3_9GAMM</name>
<keyword evidence="1 2" id="KW-0597">Phosphoprotein</keyword>
<organism evidence="6 7">
    <name type="scientific">Candidatus Halomonas stercoripullorum</name>
    <dbReference type="NCBI Taxonomy" id="2838617"/>
    <lineage>
        <taxon>Bacteria</taxon>
        <taxon>Pseudomonadati</taxon>
        <taxon>Pseudomonadota</taxon>
        <taxon>Gammaproteobacteria</taxon>
        <taxon>Oceanospirillales</taxon>
        <taxon>Halomonadaceae</taxon>
        <taxon>Halomonas</taxon>
    </lineage>
</organism>
<feature type="transmembrane region" description="Helical" evidence="4">
    <location>
        <begin position="55"/>
        <end position="75"/>
    </location>
</feature>
<feature type="modified residue" description="4-aspartylphosphate" evidence="2">
    <location>
        <position position="375"/>
    </location>
</feature>
<reference evidence="6" key="2">
    <citation type="submission" date="2021-04" db="EMBL/GenBank/DDBJ databases">
        <authorList>
            <person name="Gilroy R."/>
        </authorList>
    </citation>
    <scope>NUCLEOTIDE SEQUENCE</scope>
    <source>
        <strain evidence="6">1193</strain>
    </source>
</reference>
<protein>
    <submittedName>
        <fullName evidence="6">Response regulator</fullName>
    </submittedName>
</protein>
<keyword evidence="4" id="KW-0812">Transmembrane</keyword>
<evidence type="ECO:0000256" key="1">
    <source>
        <dbReference type="ARBA" id="ARBA00022553"/>
    </source>
</evidence>
<dbReference type="SUPFAM" id="SSF52172">
    <property type="entry name" value="CheY-like"/>
    <property type="match status" value="1"/>
</dbReference>
<keyword evidence="3" id="KW-0175">Coiled coil</keyword>
<proteinExistence type="predicted"/>
<dbReference type="GO" id="GO:0000160">
    <property type="term" value="P:phosphorelay signal transduction system"/>
    <property type="evidence" value="ECO:0007669"/>
    <property type="project" value="InterPro"/>
</dbReference>
<gene>
    <name evidence="6" type="ORF">H9854_08850</name>
</gene>
<accession>A0A9D1WNS3</accession>
<evidence type="ECO:0000313" key="6">
    <source>
        <dbReference type="EMBL" id="HIX62323.1"/>
    </source>
</evidence>
<evidence type="ECO:0000256" key="4">
    <source>
        <dbReference type="SAM" id="Phobius"/>
    </source>
</evidence>
<feature type="coiled-coil region" evidence="3">
    <location>
        <begin position="83"/>
        <end position="110"/>
    </location>
</feature>
<dbReference type="PROSITE" id="PS50110">
    <property type="entry name" value="RESPONSE_REGULATORY"/>
    <property type="match status" value="1"/>
</dbReference>
<dbReference type="AlphaFoldDB" id="A0A9D1WNS3"/>
<dbReference type="InterPro" id="IPR011006">
    <property type="entry name" value="CheY-like_superfamily"/>
</dbReference>
<feature type="transmembrane region" description="Helical" evidence="4">
    <location>
        <begin position="20"/>
        <end position="43"/>
    </location>
</feature>
<feature type="domain" description="Response regulatory" evidence="5">
    <location>
        <begin position="322"/>
        <end position="446"/>
    </location>
</feature>
<dbReference type="PANTHER" id="PTHR45339">
    <property type="entry name" value="HYBRID SIGNAL TRANSDUCTION HISTIDINE KINASE J"/>
    <property type="match status" value="1"/>
</dbReference>
<dbReference type="SMART" id="SM00448">
    <property type="entry name" value="REC"/>
    <property type="match status" value="1"/>
</dbReference>
<dbReference type="PANTHER" id="PTHR45339:SF6">
    <property type="entry name" value="SENSORY HISTIDINE PROTEIN KINASE"/>
    <property type="match status" value="1"/>
</dbReference>
<dbReference type="InterPro" id="IPR001789">
    <property type="entry name" value="Sig_transdc_resp-reg_receiver"/>
</dbReference>
<sequence>MPVKDRPRNLWSRLVWPVLWPLLLVQLVLVLLVVLVQCMAWFAPPSPNAWLESTGLLLLMLTGTGLTALAFLYQLRYRLSDYEREGKSRLADTRQQLEEVERQLPAWLAEKVADDPPCATALERLQGLHDHLVELKTRVAQIPRADRLLLPSRRPFLLLYQGRIVSANTAMQQLLGQKLETLVGTEPAQWNFNMAVGHGPTVEMQIMDGQQRWHALRVERLEVKPYQLLLCEPSDTYLYSELLASRERAREDSRLKSRYLALLQRELEPLLAELDQNMQNADPGEAMQSWPRLREQLADLQILATSLADTPGTRQRRAAQLRVLVVDDGPVSRMLTSQILQEQGIQVDCVESGAEALERQRQHLRRKPYDLVLMDIFMPGMDGVETSRRWRAHEARTYGIGRTTLVALTANATEHDRQRFVRAGMDDYLAKPYGPRQLIELVRRWHPASSENRILT</sequence>
<evidence type="ECO:0000256" key="2">
    <source>
        <dbReference type="PROSITE-ProRule" id="PRU00169"/>
    </source>
</evidence>
<keyword evidence="4" id="KW-0472">Membrane</keyword>
<evidence type="ECO:0000259" key="5">
    <source>
        <dbReference type="PROSITE" id="PS50110"/>
    </source>
</evidence>
<reference evidence="6" key="1">
    <citation type="journal article" date="2021" name="PeerJ">
        <title>Extensive microbial diversity within the chicken gut microbiome revealed by metagenomics and culture.</title>
        <authorList>
            <person name="Gilroy R."/>
            <person name="Ravi A."/>
            <person name="Getino M."/>
            <person name="Pursley I."/>
            <person name="Horton D.L."/>
            <person name="Alikhan N.F."/>
            <person name="Baker D."/>
            <person name="Gharbi K."/>
            <person name="Hall N."/>
            <person name="Watson M."/>
            <person name="Adriaenssens E.M."/>
            <person name="Foster-Nyarko E."/>
            <person name="Jarju S."/>
            <person name="Secka A."/>
            <person name="Antonio M."/>
            <person name="Oren A."/>
            <person name="Chaudhuri R.R."/>
            <person name="La Ragione R."/>
            <person name="Hildebrand F."/>
            <person name="Pallen M.J."/>
        </authorList>
    </citation>
    <scope>NUCLEOTIDE SEQUENCE</scope>
    <source>
        <strain evidence="6">1193</strain>
    </source>
</reference>
<keyword evidence="4" id="KW-1133">Transmembrane helix</keyword>
<comment type="caution">
    <text evidence="6">The sequence shown here is derived from an EMBL/GenBank/DDBJ whole genome shotgun (WGS) entry which is preliminary data.</text>
</comment>
<dbReference type="Pfam" id="PF00072">
    <property type="entry name" value="Response_reg"/>
    <property type="match status" value="1"/>
</dbReference>
<dbReference type="Proteomes" id="UP000824248">
    <property type="component" value="Unassembled WGS sequence"/>
</dbReference>
<evidence type="ECO:0000256" key="3">
    <source>
        <dbReference type="SAM" id="Coils"/>
    </source>
</evidence>
<dbReference type="EMBL" id="DXFC01000265">
    <property type="protein sequence ID" value="HIX62323.1"/>
    <property type="molecule type" value="Genomic_DNA"/>
</dbReference>
<dbReference type="Gene3D" id="3.40.50.2300">
    <property type="match status" value="1"/>
</dbReference>